<name>A0ABW2DFK1_9BACT</name>
<dbReference type="RefSeq" id="WP_066622601.1">
    <property type="nucleotide sequence ID" value="NZ_JBHSYQ010000003.1"/>
</dbReference>
<dbReference type="NCBIfam" id="TIGR01120">
    <property type="entry name" value="rpiB"/>
    <property type="match status" value="1"/>
</dbReference>
<proteinExistence type="inferred from homology"/>
<protein>
    <submittedName>
        <fullName evidence="3">Ribose 5-phosphate isomerase B</fullName>
        <ecNumber evidence="3">5.3.1.6</ecNumber>
    </submittedName>
</protein>
<dbReference type="Gene3D" id="3.40.1400.10">
    <property type="entry name" value="Sugar-phosphate isomerase, RpiB/LacA/LacB"/>
    <property type="match status" value="1"/>
</dbReference>
<sequence length="143" mass="15595">MKIALGGDHAGYQYKEVLKSQLEQLGHEINDFGPFSETSVDYPDFVHPLSTAVEKKEYDFGILICGSGNGVAITANKHAGVRAALCWNAELAGLARSHNNANVLCIPARFVSDQVAQDMVATFLTTEFEGGRHQNRVDKIACR</sequence>
<dbReference type="Proteomes" id="UP001596405">
    <property type="component" value="Unassembled WGS sequence"/>
</dbReference>
<dbReference type="NCBIfam" id="NF004051">
    <property type="entry name" value="PRK05571.1"/>
    <property type="match status" value="1"/>
</dbReference>
<accession>A0ABW2DFK1</accession>
<dbReference type="NCBIfam" id="TIGR00689">
    <property type="entry name" value="rpiB_lacA_lacB"/>
    <property type="match status" value="1"/>
</dbReference>
<keyword evidence="4" id="KW-1185">Reference proteome</keyword>
<dbReference type="GO" id="GO:0004751">
    <property type="term" value="F:ribose-5-phosphate isomerase activity"/>
    <property type="evidence" value="ECO:0007669"/>
    <property type="project" value="UniProtKB-EC"/>
</dbReference>
<reference evidence="4" key="1">
    <citation type="journal article" date="2019" name="Int. J. Syst. Evol. Microbiol.">
        <title>The Global Catalogue of Microorganisms (GCM) 10K type strain sequencing project: providing services to taxonomists for standard genome sequencing and annotation.</title>
        <authorList>
            <consortium name="The Broad Institute Genomics Platform"/>
            <consortium name="The Broad Institute Genome Sequencing Center for Infectious Disease"/>
            <person name="Wu L."/>
            <person name="Ma J."/>
        </authorList>
    </citation>
    <scope>NUCLEOTIDE SEQUENCE [LARGE SCALE GENOMIC DNA]</scope>
    <source>
        <strain evidence="4">CGMCC 4.7393</strain>
    </source>
</reference>
<evidence type="ECO:0000313" key="4">
    <source>
        <dbReference type="Proteomes" id="UP001596405"/>
    </source>
</evidence>
<dbReference type="InterPro" id="IPR003500">
    <property type="entry name" value="RpiB_LacA_LacB"/>
</dbReference>
<dbReference type="PANTHER" id="PTHR30345:SF0">
    <property type="entry name" value="DNA DAMAGE-REPAIR_TOLERATION PROTEIN DRT102"/>
    <property type="match status" value="1"/>
</dbReference>
<comment type="similarity">
    <text evidence="1">Belongs to the LacAB/RpiB family.</text>
</comment>
<dbReference type="SUPFAM" id="SSF89623">
    <property type="entry name" value="Ribose/Galactose isomerase RpiB/AlsB"/>
    <property type="match status" value="1"/>
</dbReference>
<evidence type="ECO:0000256" key="2">
    <source>
        <dbReference type="ARBA" id="ARBA00023235"/>
    </source>
</evidence>
<comment type="caution">
    <text evidence="3">The sequence shown here is derived from an EMBL/GenBank/DDBJ whole genome shotgun (WGS) entry which is preliminary data.</text>
</comment>
<keyword evidence="2 3" id="KW-0413">Isomerase</keyword>
<evidence type="ECO:0000256" key="1">
    <source>
        <dbReference type="ARBA" id="ARBA00008754"/>
    </source>
</evidence>
<dbReference type="EC" id="5.3.1.6" evidence="3"/>
<dbReference type="EMBL" id="JBHSYQ010000003">
    <property type="protein sequence ID" value="MFC6996516.1"/>
    <property type="molecule type" value="Genomic_DNA"/>
</dbReference>
<organism evidence="3 4">
    <name type="scientific">Rufibacter roseus</name>
    <dbReference type="NCBI Taxonomy" id="1567108"/>
    <lineage>
        <taxon>Bacteria</taxon>
        <taxon>Pseudomonadati</taxon>
        <taxon>Bacteroidota</taxon>
        <taxon>Cytophagia</taxon>
        <taxon>Cytophagales</taxon>
        <taxon>Hymenobacteraceae</taxon>
        <taxon>Rufibacter</taxon>
    </lineage>
</organism>
<gene>
    <name evidence="3" type="primary">rpiB</name>
    <name evidence="3" type="ORF">ACFQHR_02715</name>
</gene>
<dbReference type="InterPro" id="IPR004785">
    <property type="entry name" value="RpiB"/>
</dbReference>
<dbReference type="PIRSF" id="PIRSF005384">
    <property type="entry name" value="RpiB_LacA_B"/>
    <property type="match status" value="1"/>
</dbReference>
<dbReference type="PANTHER" id="PTHR30345">
    <property type="entry name" value="RIBOSE-5-PHOSPHATE ISOMERASE B"/>
    <property type="match status" value="1"/>
</dbReference>
<dbReference type="InterPro" id="IPR036569">
    <property type="entry name" value="RpiB_LacA_LacB_sf"/>
</dbReference>
<dbReference type="Pfam" id="PF02502">
    <property type="entry name" value="LacAB_rpiB"/>
    <property type="match status" value="1"/>
</dbReference>
<evidence type="ECO:0000313" key="3">
    <source>
        <dbReference type="EMBL" id="MFC6996516.1"/>
    </source>
</evidence>